<dbReference type="InterPro" id="IPR003700">
    <property type="entry name" value="Pantoate_hydroxy_MeTrfase"/>
</dbReference>
<evidence type="ECO:0000256" key="5">
    <source>
        <dbReference type="ARBA" id="ARBA00049172"/>
    </source>
</evidence>
<evidence type="ECO:0000313" key="6">
    <source>
        <dbReference type="EMBL" id="GMH70476.1"/>
    </source>
</evidence>
<dbReference type="AlphaFoldDB" id="A0A9W7AD39"/>
<gene>
    <name evidence="6" type="ORF">TL16_g05419</name>
</gene>
<dbReference type="SUPFAM" id="SSF51621">
    <property type="entry name" value="Phosphoenolpyruvate/pyruvate domain"/>
    <property type="match status" value="1"/>
</dbReference>
<evidence type="ECO:0000313" key="7">
    <source>
        <dbReference type="Proteomes" id="UP001162640"/>
    </source>
</evidence>
<protein>
    <recommendedName>
        <fullName evidence="3">3-methyl-2-oxobutanoate hydroxymethyltransferase</fullName>
        <ecNumber evidence="3">2.1.2.11</ecNumber>
    </recommendedName>
</protein>
<keyword evidence="4" id="KW-0808">Transferase</keyword>
<proteinExistence type="inferred from homology"/>
<accession>A0A9W7AD39</accession>
<dbReference type="InterPro" id="IPR040442">
    <property type="entry name" value="Pyrv_kinase-like_dom_sf"/>
</dbReference>
<dbReference type="EC" id="2.1.2.11" evidence="3"/>
<dbReference type="GO" id="GO:0000287">
    <property type="term" value="F:magnesium ion binding"/>
    <property type="evidence" value="ECO:0007669"/>
    <property type="project" value="TreeGrafter"/>
</dbReference>
<comment type="similarity">
    <text evidence="2">Belongs to the PanB family.</text>
</comment>
<dbReference type="EMBL" id="BLQM01000157">
    <property type="protein sequence ID" value="GMH70476.1"/>
    <property type="molecule type" value="Genomic_DNA"/>
</dbReference>
<name>A0A9W7AD39_9STRA</name>
<dbReference type="GO" id="GO:0015940">
    <property type="term" value="P:pantothenate biosynthetic process"/>
    <property type="evidence" value="ECO:0007669"/>
    <property type="project" value="InterPro"/>
</dbReference>
<reference evidence="7" key="1">
    <citation type="journal article" date="2023" name="Commun. Biol.">
        <title>Genome analysis of Parmales, the sister group of diatoms, reveals the evolutionary specialization of diatoms from phago-mixotrophs to photoautotrophs.</title>
        <authorList>
            <person name="Ban H."/>
            <person name="Sato S."/>
            <person name="Yoshikawa S."/>
            <person name="Yamada K."/>
            <person name="Nakamura Y."/>
            <person name="Ichinomiya M."/>
            <person name="Sato N."/>
            <person name="Blanc-Mathieu R."/>
            <person name="Endo H."/>
            <person name="Kuwata A."/>
            <person name="Ogata H."/>
        </authorList>
    </citation>
    <scope>NUCLEOTIDE SEQUENCE [LARGE SCALE GENOMIC DNA]</scope>
</reference>
<comment type="pathway">
    <text evidence="1">Cofactor biosynthesis; (R)-pantothenate biosynthesis; (R)-pantoate from 3-methyl-2-oxobutanoate: step 1/2.</text>
</comment>
<evidence type="ECO:0000256" key="3">
    <source>
        <dbReference type="ARBA" id="ARBA00012618"/>
    </source>
</evidence>
<dbReference type="PANTHER" id="PTHR20881:SF0">
    <property type="entry name" value="3-METHYL-2-OXOBUTANOATE HYDROXYMETHYLTRANSFERASE"/>
    <property type="match status" value="1"/>
</dbReference>
<dbReference type="InterPro" id="IPR015813">
    <property type="entry name" value="Pyrv/PenolPyrv_kinase-like_dom"/>
</dbReference>
<dbReference type="PANTHER" id="PTHR20881">
    <property type="entry name" value="3-METHYL-2-OXOBUTANOATE HYDROXYMETHYLTRANSFERASE"/>
    <property type="match status" value="1"/>
</dbReference>
<comment type="catalytic activity">
    <reaction evidence="5">
        <text>(6R)-5,10-methylene-5,6,7,8-tetrahydrofolate + 3-methyl-2-oxobutanoate + H2O = 2-dehydropantoate + (6S)-5,6,7,8-tetrahydrofolate</text>
        <dbReference type="Rhea" id="RHEA:11824"/>
        <dbReference type="ChEBI" id="CHEBI:11561"/>
        <dbReference type="ChEBI" id="CHEBI:11851"/>
        <dbReference type="ChEBI" id="CHEBI:15377"/>
        <dbReference type="ChEBI" id="CHEBI:15636"/>
        <dbReference type="ChEBI" id="CHEBI:57453"/>
        <dbReference type="EC" id="2.1.2.11"/>
    </reaction>
</comment>
<dbReference type="Proteomes" id="UP001162640">
    <property type="component" value="Unassembled WGS sequence"/>
</dbReference>
<organism evidence="6 7">
    <name type="scientific">Triparma laevis f. inornata</name>
    <dbReference type="NCBI Taxonomy" id="1714386"/>
    <lineage>
        <taxon>Eukaryota</taxon>
        <taxon>Sar</taxon>
        <taxon>Stramenopiles</taxon>
        <taxon>Ochrophyta</taxon>
        <taxon>Bolidophyceae</taxon>
        <taxon>Parmales</taxon>
        <taxon>Triparmaceae</taxon>
        <taxon>Triparma</taxon>
    </lineage>
</organism>
<dbReference type="Gene3D" id="3.20.20.60">
    <property type="entry name" value="Phosphoenolpyruvate-binding domains"/>
    <property type="match status" value="2"/>
</dbReference>
<comment type="caution">
    <text evidence="6">The sequence shown here is derived from an EMBL/GenBank/DDBJ whole genome shotgun (WGS) entry which is preliminary data.</text>
</comment>
<sequence length="222" mass="24274">MATMKKLTVADLLAIKGKRKLMLVTAFDAWTAKAAEEAGVDMIVAWGADFESTKYVVGEVRRGAPNTLIGSGINPSAYESQEKALRLANEIRAAGTDIVYCSGLETEKWTDVEATKLYKEVMALEAAGCIAIEMECVPEKVAAEISKCTKMLAFSMGSGPDCDGQFIFAEELLRTNSGRFPRHAITYGNMYQDAVKHLTQFCEDVKSGAYPTKKYSILKSLK</sequence>
<dbReference type="Pfam" id="PF02548">
    <property type="entry name" value="Pantoate_transf"/>
    <property type="match status" value="1"/>
</dbReference>
<evidence type="ECO:0000256" key="2">
    <source>
        <dbReference type="ARBA" id="ARBA00008676"/>
    </source>
</evidence>
<evidence type="ECO:0000256" key="1">
    <source>
        <dbReference type="ARBA" id="ARBA00005033"/>
    </source>
</evidence>
<dbReference type="GO" id="GO:0003864">
    <property type="term" value="F:3-methyl-2-oxobutanoate hydroxymethyltransferase activity"/>
    <property type="evidence" value="ECO:0007669"/>
    <property type="project" value="UniProtKB-EC"/>
</dbReference>
<evidence type="ECO:0000256" key="4">
    <source>
        <dbReference type="ARBA" id="ARBA00022679"/>
    </source>
</evidence>